<proteinExistence type="predicted"/>
<reference evidence="1 2" key="1">
    <citation type="submission" date="2018-06" db="EMBL/GenBank/DDBJ databases">
        <authorList>
            <consortium name="Pathogen Informatics"/>
            <person name="Doyle S."/>
        </authorList>
    </citation>
    <scope>NUCLEOTIDE SEQUENCE [LARGE SCALE GENOMIC DNA]</scope>
    <source>
        <strain evidence="1 2">NCTC8622</strain>
    </source>
</reference>
<dbReference type="AlphaFoldDB" id="A0A376U8S2"/>
<sequence>MIRGLPQIIRDYQEPFGSRDQFNYGVNLSYQNQGNETTAGANLTWNAPVATVMAVIVSRVLIDRLEPVFQGALSPGRGR</sequence>
<evidence type="ECO:0000313" key="1">
    <source>
        <dbReference type="EMBL" id="STI85121.1"/>
    </source>
</evidence>
<protein>
    <submittedName>
        <fullName evidence="1">Putative outer membrane usher protein</fullName>
    </submittedName>
</protein>
<evidence type="ECO:0000313" key="2">
    <source>
        <dbReference type="Proteomes" id="UP000254079"/>
    </source>
</evidence>
<organism evidence="1 2">
    <name type="scientific">Escherichia coli</name>
    <dbReference type="NCBI Taxonomy" id="562"/>
    <lineage>
        <taxon>Bacteria</taxon>
        <taxon>Pseudomonadati</taxon>
        <taxon>Pseudomonadota</taxon>
        <taxon>Gammaproteobacteria</taxon>
        <taxon>Enterobacterales</taxon>
        <taxon>Enterobacteriaceae</taxon>
        <taxon>Escherichia</taxon>
    </lineage>
</organism>
<dbReference type="Proteomes" id="UP000254079">
    <property type="component" value="Unassembled WGS sequence"/>
</dbReference>
<name>A0A376U8S2_ECOLX</name>
<accession>A0A376U8S2</accession>
<dbReference type="EMBL" id="UGCP01000002">
    <property type="protein sequence ID" value="STI85121.1"/>
    <property type="molecule type" value="Genomic_DNA"/>
</dbReference>
<gene>
    <name evidence="1" type="primary">yehB</name>
    <name evidence="1" type="ORF">NCTC8622_04198</name>
</gene>